<evidence type="ECO:0000313" key="3">
    <source>
        <dbReference type="Proteomes" id="UP001432027"/>
    </source>
</evidence>
<name>A0AAV5S9W9_9BILA</name>
<dbReference type="EMBL" id="BTSX01000001">
    <property type="protein sequence ID" value="GMS79000.1"/>
    <property type="molecule type" value="Genomic_DNA"/>
</dbReference>
<dbReference type="SUPFAM" id="SSF50494">
    <property type="entry name" value="Trypsin-like serine proteases"/>
    <property type="match status" value="1"/>
</dbReference>
<organism evidence="2 3">
    <name type="scientific">Pristionchus entomophagus</name>
    <dbReference type="NCBI Taxonomy" id="358040"/>
    <lineage>
        <taxon>Eukaryota</taxon>
        <taxon>Metazoa</taxon>
        <taxon>Ecdysozoa</taxon>
        <taxon>Nematoda</taxon>
        <taxon>Chromadorea</taxon>
        <taxon>Rhabditida</taxon>
        <taxon>Rhabditina</taxon>
        <taxon>Diplogasteromorpha</taxon>
        <taxon>Diplogasteroidea</taxon>
        <taxon>Neodiplogasteridae</taxon>
        <taxon>Pristionchus</taxon>
    </lineage>
</organism>
<feature type="non-terminal residue" evidence="2">
    <location>
        <position position="94"/>
    </location>
</feature>
<evidence type="ECO:0000313" key="2">
    <source>
        <dbReference type="EMBL" id="GMS79000.1"/>
    </source>
</evidence>
<evidence type="ECO:0000259" key="1">
    <source>
        <dbReference type="Pfam" id="PF00089"/>
    </source>
</evidence>
<sequence length="94" mass="9725">CGQVKLNPVGAAAALASLRGGPNNTGNAVIGGTGAKDGSWPWTVSICIMDWLGKCNYKAAGAIISSRWVLTTYSGVDQAVKDTSYRVRAGSIDH</sequence>
<dbReference type="Gene3D" id="2.40.10.10">
    <property type="entry name" value="Trypsin-like serine proteases"/>
    <property type="match status" value="1"/>
</dbReference>
<dbReference type="AlphaFoldDB" id="A0AAV5S9W9"/>
<dbReference type="GO" id="GO:0006508">
    <property type="term" value="P:proteolysis"/>
    <property type="evidence" value="ECO:0007669"/>
    <property type="project" value="InterPro"/>
</dbReference>
<dbReference type="InterPro" id="IPR043504">
    <property type="entry name" value="Peptidase_S1_PA_chymotrypsin"/>
</dbReference>
<reference evidence="2" key="1">
    <citation type="submission" date="2023-10" db="EMBL/GenBank/DDBJ databases">
        <title>Genome assembly of Pristionchus species.</title>
        <authorList>
            <person name="Yoshida K."/>
            <person name="Sommer R.J."/>
        </authorList>
    </citation>
    <scope>NUCLEOTIDE SEQUENCE</scope>
    <source>
        <strain evidence="2">RS0144</strain>
    </source>
</reference>
<dbReference type="Proteomes" id="UP001432027">
    <property type="component" value="Unassembled WGS sequence"/>
</dbReference>
<dbReference type="Pfam" id="PF00089">
    <property type="entry name" value="Trypsin"/>
    <property type="match status" value="1"/>
</dbReference>
<keyword evidence="3" id="KW-1185">Reference proteome</keyword>
<feature type="non-terminal residue" evidence="2">
    <location>
        <position position="1"/>
    </location>
</feature>
<comment type="caution">
    <text evidence="2">The sequence shown here is derived from an EMBL/GenBank/DDBJ whole genome shotgun (WGS) entry which is preliminary data.</text>
</comment>
<accession>A0AAV5S9W9</accession>
<dbReference type="GO" id="GO:0004252">
    <property type="term" value="F:serine-type endopeptidase activity"/>
    <property type="evidence" value="ECO:0007669"/>
    <property type="project" value="InterPro"/>
</dbReference>
<feature type="domain" description="Peptidase S1" evidence="1">
    <location>
        <begin position="29"/>
        <end position="91"/>
    </location>
</feature>
<gene>
    <name evidence="2" type="ORF">PENTCL1PPCAC_1175</name>
</gene>
<dbReference type="InterPro" id="IPR001254">
    <property type="entry name" value="Trypsin_dom"/>
</dbReference>
<proteinExistence type="predicted"/>
<dbReference type="InterPro" id="IPR009003">
    <property type="entry name" value="Peptidase_S1_PA"/>
</dbReference>
<protein>
    <recommendedName>
        <fullName evidence="1">Peptidase S1 domain-containing protein</fullName>
    </recommendedName>
</protein>